<dbReference type="Proteomes" id="UP001060215">
    <property type="component" value="Chromosome 12"/>
</dbReference>
<keyword evidence="2" id="KW-1185">Reference proteome</keyword>
<name>A0ACC0G642_9ERIC</name>
<gene>
    <name evidence="1" type="ORF">LOK49_LG11G02117</name>
</gene>
<evidence type="ECO:0000313" key="2">
    <source>
        <dbReference type="Proteomes" id="UP001060215"/>
    </source>
</evidence>
<sequence length="580" mass="64215">MDAINDGNVAANGGGAPPAPPAPIPNANAPPPFLVKTYDMVDDPSSDKIVSWSQTNNSFVVWDPPEFARDLLPKYFKHNNFSSFVRQLNTYGFRKVDPDRWEFANEGFLRGQRHLLKSIIRRKPAQGHNQQPPQQPHGQSSSVGACVEVGKFGLEEEVERLKRDKNVLMQELVRLRQQQQSTDNQLQTMVQRLQGMEQRQQQMMSFLAKAVHSPGFLAQFVQQQNESNRRITEGSKKRRLQQDSVVPADGQIVKYQPLINEAAKAMLGQIIQLDASTQLENFNNSDNFLISEVSSSNALDHASSLSRTTGVTLQEVPPTSGQCPSAAISEIQPSPLGANSEMVTTTSFSTMSPPLVGAQEMPSVALPRPDLVIPEFSPLQETVSESNVNMCEESLGVNGKVPLEIDNFATDPEFDWDNSLLEDEIQNLPGISDPFWEQFLAPSPQSLETELMDLTSPEGTKGSEEKPSGNGWNKTQHMSQLTEQMGLLTSDNKKVEIAGEDGIRHRETGVGQFPLICLGQKLDWAMLICTFCLGAKMEETGLGDANLCILPWREDGGDRDCVARVLCGEVWRRTRGREGQ</sequence>
<evidence type="ECO:0000313" key="1">
    <source>
        <dbReference type="EMBL" id="KAI7995491.1"/>
    </source>
</evidence>
<keyword evidence="1" id="KW-0346">Stress response</keyword>
<organism evidence="1 2">
    <name type="scientific">Camellia lanceoleosa</name>
    <dbReference type="NCBI Taxonomy" id="1840588"/>
    <lineage>
        <taxon>Eukaryota</taxon>
        <taxon>Viridiplantae</taxon>
        <taxon>Streptophyta</taxon>
        <taxon>Embryophyta</taxon>
        <taxon>Tracheophyta</taxon>
        <taxon>Spermatophyta</taxon>
        <taxon>Magnoliopsida</taxon>
        <taxon>eudicotyledons</taxon>
        <taxon>Gunneridae</taxon>
        <taxon>Pentapetalae</taxon>
        <taxon>asterids</taxon>
        <taxon>Ericales</taxon>
        <taxon>Theaceae</taxon>
        <taxon>Camellia</taxon>
    </lineage>
</organism>
<proteinExistence type="predicted"/>
<accession>A0ACC0G642</accession>
<dbReference type="EMBL" id="CM045769">
    <property type="protein sequence ID" value="KAI7995491.1"/>
    <property type="molecule type" value="Genomic_DNA"/>
</dbReference>
<protein>
    <submittedName>
        <fullName evidence="1">Heat shock factor protein HSF8</fullName>
    </submittedName>
</protein>
<reference evidence="1 2" key="1">
    <citation type="journal article" date="2022" name="Plant J.">
        <title>Chromosome-level genome of Camellia lanceoleosa provides a valuable resource for understanding genome evolution and self-incompatibility.</title>
        <authorList>
            <person name="Gong W."/>
            <person name="Xiao S."/>
            <person name="Wang L."/>
            <person name="Liao Z."/>
            <person name="Chang Y."/>
            <person name="Mo W."/>
            <person name="Hu G."/>
            <person name="Li W."/>
            <person name="Zhao G."/>
            <person name="Zhu H."/>
            <person name="Hu X."/>
            <person name="Ji K."/>
            <person name="Xiang X."/>
            <person name="Song Q."/>
            <person name="Yuan D."/>
            <person name="Jin S."/>
            <person name="Zhang L."/>
        </authorList>
    </citation>
    <scope>NUCLEOTIDE SEQUENCE [LARGE SCALE GENOMIC DNA]</scope>
    <source>
        <strain evidence="1">SQ_2022a</strain>
    </source>
</reference>
<comment type="caution">
    <text evidence="1">The sequence shown here is derived from an EMBL/GenBank/DDBJ whole genome shotgun (WGS) entry which is preliminary data.</text>
</comment>